<dbReference type="InterPro" id="IPR025924">
    <property type="entry name" value="YHYH_dom"/>
</dbReference>
<dbReference type="PANTHER" id="PTHR30289">
    <property type="entry name" value="UNCHARACTERIZED PROTEIN YBCL-RELATED"/>
    <property type="match status" value="1"/>
</dbReference>
<sequence>MERKHLLASTSLLVLFVLILTNCKPKSDSDEETLLLLAAAASTRICANSSFTGTTVVNSTATLNASTDCITGMTSSMSADLPAWIRNNFKCAVGSVSGSNYVFRSQNVPNNKSYYFGSSSPMYEALAGGQTPAGNNQIQSQCLVYSIPSVPAEKTGTKTGTQSGYVSVGITVNGLAIFNNAAAPGDTLASEVSTFDKFNGHPQTSGVYHHHAQPLNVSNNNANLIGVLLDGFPVYGQLCDGGTADTGNDAAPGTGTPILDANHGHTANTVLFPGGIYHYHYANDTTAGTNTLIGSQFHGTPGTVSN</sequence>
<reference evidence="2 3" key="1">
    <citation type="journal article" date="2008" name="PLoS ONE">
        <title>Genome sequence of the saprophyte Leptospira biflexa provides insights into the evolution of Leptospira and the pathogenesis of leptospirosis.</title>
        <authorList>
            <person name="Picardeau M."/>
            <person name="Bulach D.M."/>
            <person name="Bouchier C."/>
            <person name="Zuerner R.L."/>
            <person name="Zidane N."/>
            <person name="Wilson P.J."/>
            <person name="Creno S."/>
            <person name="Kuczek E.S."/>
            <person name="Bommezzadri S."/>
            <person name="Davis J.C."/>
            <person name="McGrath A."/>
            <person name="Johnson M.J."/>
            <person name="Boursaux-Eude C."/>
            <person name="Seemann T."/>
            <person name="Rouy Z."/>
            <person name="Coppel R.L."/>
            <person name="Rood J.I."/>
            <person name="Lajus A."/>
            <person name="Davies J.K."/>
            <person name="Medigue C."/>
            <person name="Adler B."/>
        </authorList>
    </citation>
    <scope>NUCLEOTIDE SEQUENCE [LARGE SCALE GENOMIC DNA]</scope>
    <source>
        <strain evidence="3">Patoc 1 / ATCC 23582 / Paris</strain>
    </source>
</reference>
<dbReference type="KEGG" id="lbi:LEPBI_I2726"/>
<dbReference type="OrthoDB" id="338980at2"/>
<dbReference type="RefSeq" id="WP_012389664.1">
    <property type="nucleotide sequence ID" value="NC_010602.1"/>
</dbReference>
<accession>B0SMT0</accession>
<gene>
    <name evidence="2" type="ordered locus">LEPBI_I2726</name>
</gene>
<evidence type="ECO:0000313" key="2">
    <source>
        <dbReference type="EMBL" id="ABZ98804.1"/>
    </source>
</evidence>
<feature type="domain" description="YHYH" evidence="1">
    <location>
        <begin position="145"/>
        <end position="240"/>
    </location>
</feature>
<keyword evidence="3" id="KW-1185">Reference proteome</keyword>
<dbReference type="BioCyc" id="LBIF456481:LEPBI_RS13405-MONOMER"/>
<protein>
    <recommendedName>
        <fullName evidence="1">YHYH domain-containing protein</fullName>
    </recommendedName>
</protein>
<dbReference type="AlphaFoldDB" id="B0SMT0"/>
<dbReference type="EMBL" id="CP000786">
    <property type="protein sequence ID" value="ABZ98804.1"/>
    <property type="molecule type" value="Genomic_DNA"/>
</dbReference>
<dbReference type="Pfam" id="PF14240">
    <property type="entry name" value="YHYH"/>
    <property type="match status" value="1"/>
</dbReference>
<evidence type="ECO:0000313" key="3">
    <source>
        <dbReference type="Proteomes" id="UP000001847"/>
    </source>
</evidence>
<dbReference type="STRING" id="456481.LEPBI_I2726"/>
<proteinExistence type="predicted"/>
<organism evidence="2 3">
    <name type="scientific">Leptospira biflexa serovar Patoc (strain Patoc 1 / ATCC 23582 / Paris)</name>
    <dbReference type="NCBI Taxonomy" id="456481"/>
    <lineage>
        <taxon>Bacteria</taxon>
        <taxon>Pseudomonadati</taxon>
        <taxon>Spirochaetota</taxon>
        <taxon>Spirochaetia</taxon>
        <taxon>Leptospirales</taxon>
        <taxon>Leptospiraceae</taxon>
        <taxon>Leptospira</taxon>
    </lineage>
</organism>
<dbReference type="PANTHER" id="PTHR30289:SF8">
    <property type="entry name" value="YHYH DOMAIN-CONTAINING PROTEIN"/>
    <property type="match status" value="1"/>
</dbReference>
<evidence type="ECO:0000259" key="1">
    <source>
        <dbReference type="Pfam" id="PF14240"/>
    </source>
</evidence>
<name>B0SMT0_LEPBP</name>
<dbReference type="HOGENOM" id="CLU_054391_0_0_12"/>
<dbReference type="Proteomes" id="UP000001847">
    <property type="component" value="Chromosome I"/>
</dbReference>